<evidence type="ECO:0000313" key="9">
    <source>
        <dbReference type="EnsemblMetazoa" id="CapteP181480"/>
    </source>
</evidence>
<dbReference type="FunFam" id="2.60.120.260:FF:000025">
    <property type="entry name" value="DNA repair protein XRCC1 isoform X1"/>
    <property type="match status" value="1"/>
</dbReference>
<dbReference type="GO" id="GO:0000012">
    <property type="term" value="P:single strand break repair"/>
    <property type="evidence" value="ECO:0007669"/>
    <property type="project" value="InterPro"/>
</dbReference>
<sequence>MPEIKFQHVVSFSSEDKNFAAENLLKGDNFKKWKGLSIGSKQETVTLQLDKAERIHQVDIGNESSAFIEVLVGRSSSKEDEFKVLLVASSFMNPLESRKGTNANRVRIFSAEKLNKSVMDEKWDRLKVVCTQPFNRNVQYGLTFIRLHSPPSEGDKKPASTSSNSSDAQKPTFGAFGMKAESRKDDIKAGSLFANKQKEKSSPPPLTAAAVRAASKLAEESIRSKSPKESPKVIKVTTVTQRGIVELIAHFKKPAAAKFVDSEEEETDKPSTSRPPMKRHSTSVTSVTSSTSSSERKPLMKRTKTEPAKQTKEKELNKVLKGVVFVMSGFQNPKRSDLRDAAVEMGAKYKPDWGRDCTHLICAFENTPKYNQVKGKGRIVKDTWVTDCYKKRTKLSWRKYRLGRAKSPDNCSSSEEDESDYVPSKRQKREVVKKPVIEDDDSFSPDFSESEEEKEQDSHASSKRQKRQVVKKSVIDDDGKLMSKLNPKIDDPYISPDSDSPNTEDELRKLDEQESRKEAEAKKSIYDESTDEGDGMDDRPANGNGDSDDDLELPDLPNFFDAKHFFFYGTLDAVEEKKLRRCIIAYGGEMDDYMCAETNYVISNSAWDENFDDAVNENANLAFVKPPWIFMCDEKQKIVPYQKFVIVPN</sequence>
<evidence type="ECO:0000256" key="1">
    <source>
        <dbReference type="ARBA" id="ARBA00004123"/>
    </source>
</evidence>
<feature type="compositionally biased region" description="Low complexity" evidence="6">
    <location>
        <begin position="282"/>
        <end position="293"/>
    </location>
</feature>
<dbReference type="FunFam" id="3.40.50.10190:FF:000008">
    <property type="entry name" value="X-ray repair cross complementing 1"/>
    <property type="match status" value="1"/>
</dbReference>
<feature type="compositionally biased region" description="Basic and acidic residues" evidence="6">
    <location>
        <begin position="473"/>
        <end position="491"/>
    </location>
</feature>
<keyword evidence="10" id="KW-1185">Reference proteome</keyword>
<dbReference type="InterPro" id="IPR001357">
    <property type="entry name" value="BRCT_dom"/>
</dbReference>
<proteinExistence type="predicted"/>
<reference evidence="9" key="3">
    <citation type="submission" date="2015-06" db="UniProtKB">
        <authorList>
            <consortium name="EnsemblMetazoa"/>
        </authorList>
    </citation>
    <scope>IDENTIFICATION</scope>
</reference>
<feature type="region of interest" description="Disordered" evidence="6">
    <location>
        <begin position="258"/>
        <end position="313"/>
    </location>
</feature>
<keyword evidence="4" id="KW-0234">DNA repair</keyword>
<dbReference type="InterPro" id="IPR036420">
    <property type="entry name" value="BRCT_dom_sf"/>
</dbReference>
<dbReference type="InterPro" id="IPR008979">
    <property type="entry name" value="Galactose-bd-like_sf"/>
</dbReference>
<evidence type="ECO:0000256" key="6">
    <source>
        <dbReference type="SAM" id="MobiDB-lite"/>
    </source>
</evidence>
<feature type="region of interest" description="Disordered" evidence="6">
    <location>
        <begin position="404"/>
        <end position="552"/>
    </location>
</feature>
<dbReference type="CDD" id="cd17725">
    <property type="entry name" value="BRCT_XRCC1_rpt1"/>
    <property type="match status" value="1"/>
</dbReference>
<name>R7TLU1_CAPTE</name>
<feature type="region of interest" description="Disordered" evidence="6">
    <location>
        <begin position="149"/>
        <end position="173"/>
    </location>
</feature>
<dbReference type="SUPFAM" id="SSF49785">
    <property type="entry name" value="Galactose-binding domain-like"/>
    <property type="match status" value="1"/>
</dbReference>
<feature type="domain" description="BRCT" evidence="7">
    <location>
        <begin position="555"/>
        <end position="646"/>
    </location>
</feature>
<dbReference type="EMBL" id="AMQN01013261">
    <property type="status" value="NOT_ANNOTATED_CDS"/>
    <property type="molecule type" value="Genomic_DNA"/>
</dbReference>
<dbReference type="Pfam" id="PF01834">
    <property type="entry name" value="XRCC1_N"/>
    <property type="match status" value="1"/>
</dbReference>
<evidence type="ECO:0000256" key="5">
    <source>
        <dbReference type="ARBA" id="ARBA00023242"/>
    </source>
</evidence>
<dbReference type="CDD" id="cd17707">
    <property type="entry name" value="BRCT_XRCC1_rpt2"/>
    <property type="match status" value="1"/>
</dbReference>
<feature type="compositionally biased region" description="Basic and acidic residues" evidence="6">
    <location>
        <begin position="294"/>
        <end position="313"/>
    </location>
</feature>
<dbReference type="FunCoup" id="R7TLU1">
    <property type="interactions" value="1671"/>
</dbReference>
<dbReference type="SUPFAM" id="SSF52113">
    <property type="entry name" value="BRCT domain"/>
    <property type="match status" value="2"/>
</dbReference>
<dbReference type="EMBL" id="KB310083">
    <property type="protein sequence ID" value="ELT92521.1"/>
    <property type="molecule type" value="Genomic_DNA"/>
</dbReference>
<dbReference type="PANTHER" id="PTHR11370">
    <property type="entry name" value="DNA-REPAIR PROTEIN XRCC1"/>
    <property type="match status" value="1"/>
</dbReference>
<evidence type="ECO:0000259" key="7">
    <source>
        <dbReference type="PROSITE" id="PS50172"/>
    </source>
</evidence>
<reference evidence="8 10" key="2">
    <citation type="journal article" date="2013" name="Nature">
        <title>Insights into bilaterian evolution from three spiralian genomes.</title>
        <authorList>
            <person name="Simakov O."/>
            <person name="Marletaz F."/>
            <person name="Cho S.J."/>
            <person name="Edsinger-Gonzales E."/>
            <person name="Havlak P."/>
            <person name="Hellsten U."/>
            <person name="Kuo D.H."/>
            <person name="Larsson T."/>
            <person name="Lv J."/>
            <person name="Arendt D."/>
            <person name="Savage R."/>
            <person name="Osoegawa K."/>
            <person name="de Jong P."/>
            <person name="Grimwood J."/>
            <person name="Chapman J.A."/>
            <person name="Shapiro H."/>
            <person name="Aerts A."/>
            <person name="Otillar R.P."/>
            <person name="Terry A.Y."/>
            <person name="Boore J.L."/>
            <person name="Grigoriev I.V."/>
            <person name="Lindberg D.R."/>
            <person name="Seaver E.C."/>
            <person name="Weisblat D.A."/>
            <person name="Putnam N.H."/>
            <person name="Rokhsar D.S."/>
        </authorList>
    </citation>
    <scope>NUCLEOTIDE SEQUENCE</scope>
    <source>
        <strain evidence="8 10">I ESC-2004</strain>
    </source>
</reference>
<dbReference type="HOGENOM" id="CLU_030026_0_0_1"/>
<keyword evidence="3" id="KW-0227">DNA damage</keyword>
<reference evidence="10" key="1">
    <citation type="submission" date="2012-12" db="EMBL/GenBank/DDBJ databases">
        <authorList>
            <person name="Hellsten U."/>
            <person name="Grimwood J."/>
            <person name="Chapman J.A."/>
            <person name="Shapiro H."/>
            <person name="Aerts A."/>
            <person name="Otillar R.P."/>
            <person name="Terry A.Y."/>
            <person name="Boore J.L."/>
            <person name="Simakov O."/>
            <person name="Marletaz F."/>
            <person name="Cho S.-J."/>
            <person name="Edsinger-Gonzales E."/>
            <person name="Havlak P."/>
            <person name="Kuo D.-H."/>
            <person name="Larsson T."/>
            <person name="Lv J."/>
            <person name="Arendt D."/>
            <person name="Savage R."/>
            <person name="Osoegawa K."/>
            <person name="de Jong P."/>
            <person name="Lindberg D.R."/>
            <person name="Seaver E.C."/>
            <person name="Weisblat D.A."/>
            <person name="Putnam N.H."/>
            <person name="Grigoriev I.V."/>
            <person name="Rokhsar D.S."/>
        </authorList>
    </citation>
    <scope>NUCLEOTIDE SEQUENCE</scope>
    <source>
        <strain evidence="10">I ESC-2004</strain>
    </source>
</reference>
<dbReference type="Proteomes" id="UP000014760">
    <property type="component" value="Unassembled WGS sequence"/>
</dbReference>
<feature type="compositionally biased region" description="Low complexity" evidence="6">
    <location>
        <begin position="492"/>
        <end position="501"/>
    </location>
</feature>
<evidence type="ECO:0000256" key="3">
    <source>
        <dbReference type="ARBA" id="ARBA00022763"/>
    </source>
</evidence>
<dbReference type="STRING" id="283909.R7TLU1"/>
<keyword evidence="2" id="KW-0677">Repeat</keyword>
<dbReference type="Gene3D" id="2.60.120.260">
    <property type="entry name" value="Galactose-binding domain-like"/>
    <property type="match status" value="1"/>
</dbReference>
<dbReference type="AlphaFoldDB" id="R7TLU1"/>
<dbReference type="PANTHER" id="PTHR11370:SF5">
    <property type="entry name" value="DNA REPAIR PROTEIN XRCC1"/>
    <property type="match status" value="1"/>
</dbReference>
<feature type="compositionally biased region" description="Polar residues" evidence="6">
    <location>
        <begin position="159"/>
        <end position="169"/>
    </location>
</feature>
<dbReference type="EnsemblMetazoa" id="CapteT181480">
    <property type="protein sequence ID" value="CapteP181480"/>
    <property type="gene ID" value="CapteG181480"/>
</dbReference>
<feature type="compositionally biased region" description="Acidic residues" evidence="6">
    <location>
        <begin position="438"/>
        <end position="455"/>
    </location>
</feature>
<dbReference type="InterPro" id="IPR045080">
    <property type="entry name" value="BRCT_XRCC1_rpt1"/>
</dbReference>
<feature type="domain" description="BRCT" evidence="7">
    <location>
        <begin position="315"/>
        <end position="402"/>
    </location>
</feature>
<dbReference type="EMBL" id="AMQN01013262">
    <property type="status" value="NOT_ANNOTATED_CDS"/>
    <property type="molecule type" value="Genomic_DNA"/>
</dbReference>
<comment type="subcellular location">
    <subcellularLocation>
        <location evidence="1">Nucleus</location>
    </subcellularLocation>
</comment>
<dbReference type="OMA" id="PEWIYAI"/>
<dbReference type="Pfam" id="PF00533">
    <property type="entry name" value="BRCT"/>
    <property type="match status" value="1"/>
</dbReference>
<dbReference type="OrthoDB" id="25840at2759"/>
<dbReference type="Gene3D" id="3.40.50.10190">
    <property type="entry name" value="BRCT domain"/>
    <property type="match status" value="2"/>
</dbReference>
<dbReference type="GO" id="GO:0003684">
    <property type="term" value="F:damaged DNA binding"/>
    <property type="evidence" value="ECO:0007669"/>
    <property type="project" value="InterPro"/>
</dbReference>
<organism evidence="8">
    <name type="scientific">Capitella teleta</name>
    <name type="common">Polychaete worm</name>
    <dbReference type="NCBI Taxonomy" id="283909"/>
    <lineage>
        <taxon>Eukaryota</taxon>
        <taxon>Metazoa</taxon>
        <taxon>Spiralia</taxon>
        <taxon>Lophotrochozoa</taxon>
        <taxon>Annelida</taxon>
        <taxon>Polychaeta</taxon>
        <taxon>Sedentaria</taxon>
        <taxon>Scolecida</taxon>
        <taxon>Capitellidae</taxon>
        <taxon>Capitella</taxon>
    </lineage>
</organism>
<dbReference type="SMART" id="SM00292">
    <property type="entry name" value="BRCT"/>
    <property type="match status" value="2"/>
</dbReference>
<dbReference type="GO" id="GO:0006303">
    <property type="term" value="P:double-strand break repair via nonhomologous end joining"/>
    <property type="evidence" value="ECO:0007669"/>
    <property type="project" value="InterPro"/>
</dbReference>
<evidence type="ECO:0000256" key="4">
    <source>
        <dbReference type="ARBA" id="ARBA00023204"/>
    </source>
</evidence>
<keyword evidence="5" id="KW-0539">Nucleus</keyword>
<evidence type="ECO:0000256" key="2">
    <source>
        <dbReference type="ARBA" id="ARBA00022737"/>
    </source>
</evidence>
<dbReference type="Pfam" id="PF16589">
    <property type="entry name" value="BRCT_2"/>
    <property type="match status" value="1"/>
</dbReference>
<protein>
    <recommendedName>
        <fullName evidence="7">BRCT domain-containing protein</fullName>
    </recommendedName>
</protein>
<dbReference type="PROSITE" id="PS50172">
    <property type="entry name" value="BRCT"/>
    <property type="match status" value="2"/>
</dbReference>
<feature type="compositionally biased region" description="Basic and acidic residues" evidence="6">
    <location>
        <begin position="505"/>
        <end position="526"/>
    </location>
</feature>
<feature type="compositionally biased region" description="Basic residues" evidence="6">
    <location>
        <begin position="461"/>
        <end position="470"/>
    </location>
</feature>
<dbReference type="GO" id="GO:0005634">
    <property type="term" value="C:nucleus"/>
    <property type="evidence" value="ECO:0007669"/>
    <property type="project" value="UniProtKB-SubCell"/>
</dbReference>
<dbReference type="GO" id="GO:0006284">
    <property type="term" value="P:base-excision repair"/>
    <property type="evidence" value="ECO:0007669"/>
    <property type="project" value="InterPro"/>
</dbReference>
<dbReference type="InterPro" id="IPR002706">
    <property type="entry name" value="Xrcc1_N"/>
</dbReference>
<accession>R7TLU1</accession>
<gene>
    <name evidence="8" type="ORF">CAPTEDRAFT_181480</name>
</gene>
<evidence type="ECO:0000313" key="8">
    <source>
        <dbReference type="EMBL" id="ELT92521.1"/>
    </source>
</evidence>
<evidence type="ECO:0000313" key="10">
    <source>
        <dbReference type="Proteomes" id="UP000014760"/>
    </source>
</evidence>